<dbReference type="Pfam" id="PF06253">
    <property type="entry name" value="MTTB"/>
    <property type="match status" value="1"/>
</dbReference>
<evidence type="ECO:0000256" key="4">
    <source>
        <dbReference type="PIRNR" id="PIRNR037567"/>
    </source>
</evidence>
<organism evidence="6 7">
    <name type="scientific">Nisaea acidiphila</name>
    <dbReference type="NCBI Taxonomy" id="1862145"/>
    <lineage>
        <taxon>Bacteria</taxon>
        <taxon>Pseudomonadati</taxon>
        <taxon>Pseudomonadota</taxon>
        <taxon>Alphaproteobacteria</taxon>
        <taxon>Rhodospirillales</taxon>
        <taxon>Thalassobaculaceae</taxon>
        <taxon>Nisaea</taxon>
    </lineage>
</organism>
<dbReference type="RefSeq" id="WP_257769983.1">
    <property type="nucleotide sequence ID" value="NZ_CP102480.1"/>
</dbReference>
<dbReference type="AlphaFoldDB" id="A0A9J7AWX7"/>
<gene>
    <name evidence="6" type="ORF">NUH88_03430</name>
</gene>
<accession>A0A9J7AWX7</accession>
<dbReference type="GO" id="GO:0008168">
    <property type="term" value="F:methyltransferase activity"/>
    <property type="evidence" value="ECO:0007669"/>
    <property type="project" value="UniProtKB-KW"/>
</dbReference>
<protein>
    <recommendedName>
        <fullName evidence="4">Methyltransferase</fullName>
        <ecNumber evidence="4">2.1.1.-</ecNumber>
    </recommendedName>
</protein>
<dbReference type="InterPro" id="IPR010426">
    <property type="entry name" value="MTTB_MeTrfase"/>
</dbReference>
<dbReference type="PIRSF" id="PIRSF037567">
    <property type="entry name" value="MTTB_MeTrfase"/>
    <property type="match status" value="1"/>
</dbReference>
<keyword evidence="7" id="KW-1185">Reference proteome</keyword>
<dbReference type="EMBL" id="CP102480">
    <property type="protein sequence ID" value="UUX50756.1"/>
    <property type="molecule type" value="Genomic_DNA"/>
</dbReference>
<dbReference type="KEGG" id="naci:NUH88_03430"/>
<comment type="similarity">
    <text evidence="1 4">Belongs to the trimethylamine methyltransferase family.</text>
</comment>
<evidence type="ECO:0000313" key="6">
    <source>
        <dbReference type="EMBL" id="UUX50756.1"/>
    </source>
</evidence>
<dbReference type="GO" id="GO:0032259">
    <property type="term" value="P:methylation"/>
    <property type="evidence" value="ECO:0007669"/>
    <property type="project" value="UniProtKB-KW"/>
</dbReference>
<evidence type="ECO:0000256" key="2">
    <source>
        <dbReference type="ARBA" id="ARBA00022603"/>
    </source>
</evidence>
<keyword evidence="3 4" id="KW-0808">Transferase</keyword>
<evidence type="ECO:0000256" key="3">
    <source>
        <dbReference type="ARBA" id="ARBA00022679"/>
    </source>
</evidence>
<sequence>MAEAGRRTRRRERTRDRAASESPKQRIKQSVWRHLRSPYPPLPLVSEDELEAIHTASLRILSEIGIDFLDDTARTILKQHGAEVRGGSERVRLDPEMVLEYVAKAPSEFTLHGGRPERDLTFGSNHVNFCCIASAPFCSDLEGGRRDGNYADFNNFCRLTQSANILHMFGGYPVEPIDLPPDTRHLDCHYSFLTLSDKVHHAYSLGRQRPSDAIDMLCIARGETRDSIAERPGMHSIINTSSPLRVDIPMLQGLMEMSAHGQAICVTPFTLSGAMSPVTIAGALAQQNAEALAVIAFTQMVRAGAPVIYGGFTSNVDMRSGAPAFGTPEYAKAALVGGQLARKYGLPYRSTNANASNAPDAQAAWESMMSLWPVILGHTNMVMHAAGWLEGGLTASFEKFVIDLELLQGMASFIEPLEISEASLAIDAIKDVGPGGHFFGTPHTLERYETAFYEPLLSDWRNFESWEEAGSLDATARANRLYRAMLDAYEAPKIDPAIDEELKAYMAKRRENPGIQQ</sequence>
<evidence type="ECO:0000256" key="5">
    <source>
        <dbReference type="SAM" id="MobiDB-lite"/>
    </source>
</evidence>
<reference evidence="6" key="1">
    <citation type="submission" date="2022-08" db="EMBL/GenBank/DDBJ databases">
        <title>Nisaea acidiphila sp. nov., isolated from a marine algal debris and emended description of the genus Nisaea Urios et al. 2008.</title>
        <authorList>
            <person name="Kwon K."/>
        </authorList>
    </citation>
    <scope>NUCLEOTIDE SEQUENCE</scope>
    <source>
        <strain evidence="6">MEBiC11861</strain>
    </source>
</reference>
<dbReference type="Proteomes" id="UP001060336">
    <property type="component" value="Chromosome"/>
</dbReference>
<dbReference type="InterPro" id="IPR038601">
    <property type="entry name" value="MttB-like_sf"/>
</dbReference>
<dbReference type="EC" id="2.1.1.-" evidence="4"/>
<name>A0A9J7AWX7_9PROT</name>
<dbReference type="Gene3D" id="3.20.20.480">
    <property type="entry name" value="Trimethylamine methyltransferase-like"/>
    <property type="match status" value="1"/>
</dbReference>
<feature type="region of interest" description="Disordered" evidence="5">
    <location>
        <begin position="1"/>
        <end position="28"/>
    </location>
</feature>
<proteinExistence type="inferred from homology"/>
<evidence type="ECO:0000256" key="1">
    <source>
        <dbReference type="ARBA" id="ARBA00007137"/>
    </source>
</evidence>
<dbReference type="GO" id="GO:0015948">
    <property type="term" value="P:methanogenesis"/>
    <property type="evidence" value="ECO:0007669"/>
    <property type="project" value="UniProtKB-UniRule"/>
</dbReference>
<evidence type="ECO:0000313" key="7">
    <source>
        <dbReference type="Proteomes" id="UP001060336"/>
    </source>
</evidence>
<keyword evidence="2 6" id="KW-0489">Methyltransferase</keyword>